<dbReference type="Pfam" id="PF11379">
    <property type="entry name" value="DUF3182"/>
    <property type="match status" value="1"/>
</dbReference>
<sequence>MCNHGRKETETLGTGTDAVVVVYPGRDPGPEHERITHQELARRIARLQNLEFGGEYVPGKYHRPLYLVPRESITTLSEAQKLGINDEQDLFGGVVPYPFVASKAISHPLVSASATAPEGWVRDFAEEVRDAVLPGFTAFSLADAYTAGLRLLDLGPVRVKTVRATAGRGQARISTSDELSHYLDCQDQSEIANHGLVLEQHLEDLTTFSVGQVRLGKLTVSYYGTQRLTRDNSGEEVYGGSDLTVARGNFDALLALDLAADAKLAVAQAQQYDRAANTCYQDFFASRRNYDIARGAAPGGDTRSGVLEQSWRIGGASSAEIAALEAFQADPSLAAICTSSLEVFGAHVQVPPEAEILYQGEDPDLGYMTKCVITRPYG</sequence>
<protein>
    <submittedName>
        <fullName evidence="1">DUF3182 family protein</fullName>
    </submittedName>
</protein>
<proteinExistence type="predicted"/>
<dbReference type="Proteomes" id="UP000298049">
    <property type="component" value="Chromosome"/>
</dbReference>
<evidence type="ECO:0000313" key="1">
    <source>
        <dbReference type="EMBL" id="QCF27879.1"/>
    </source>
</evidence>
<dbReference type="InterPro" id="IPR021519">
    <property type="entry name" value="DUF3182"/>
</dbReference>
<keyword evidence="2" id="KW-1185">Reference proteome</keyword>
<dbReference type="AlphaFoldDB" id="A0A4P7XKW2"/>
<accession>A0A4P7XKW2</accession>
<name>A0A4P7XKW2_9ALTE</name>
<organism evidence="1 2">
    <name type="scientific">Hydrocarboniclastica marina</name>
    <dbReference type="NCBI Taxonomy" id="2259620"/>
    <lineage>
        <taxon>Bacteria</taxon>
        <taxon>Pseudomonadati</taxon>
        <taxon>Pseudomonadota</taxon>
        <taxon>Gammaproteobacteria</taxon>
        <taxon>Alteromonadales</taxon>
        <taxon>Alteromonadaceae</taxon>
        <taxon>Hydrocarboniclastica</taxon>
    </lineage>
</organism>
<dbReference type="EMBL" id="CP031093">
    <property type="protein sequence ID" value="QCF27879.1"/>
    <property type="molecule type" value="Genomic_DNA"/>
</dbReference>
<gene>
    <name evidence="1" type="ORF">soil367_08590</name>
</gene>
<evidence type="ECO:0000313" key="2">
    <source>
        <dbReference type="Proteomes" id="UP000298049"/>
    </source>
</evidence>
<dbReference type="OrthoDB" id="8648979at2"/>
<dbReference type="KEGG" id="hmi:soil367_08590"/>
<reference evidence="1 2" key="1">
    <citation type="submission" date="2018-07" db="EMBL/GenBank/DDBJ databases">
        <title>Marsedoiliclastica nanhaica gen. nov. sp. nov., a novel marine hydrocarbonoclastic bacterium isolated from an in-situ enriched hydrocarbon-degrading consortium in deep-sea sediment.</title>
        <authorList>
            <person name="Dong C."/>
            <person name="Ma T."/>
            <person name="Liu R."/>
            <person name="Shao Z."/>
        </authorList>
    </citation>
    <scope>NUCLEOTIDE SEQUENCE [LARGE SCALE GENOMIC DNA]</scope>
    <source>
        <strain evidence="2">soil36-7</strain>
    </source>
</reference>
<dbReference type="SUPFAM" id="SSF56059">
    <property type="entry name" value="Glutathione synthetase ATP-binding domain-like"/>
    <property type="match status" value="1"/>
</dbReference>